<evidence type="ECO:0000256" key="2">
    <source>
        <dbReference type="ARBA" id="ARBA00006702"/>
    </source>
</evidence>
<reference evidence="11" key="1">
    <citation type="submission" date="2022-11" db="UniProtKB">
        <authorList>
            <consortium name="WormBaseParasite"/>
        </authorList>
    </citation>
    <scope>IDENTIFICATION</scope>
</reference>
<evidence type="ECO:0000259" key="9">
    <source>
        <dbReference type="PROSITE" id="PS51746"/>
    </source>
</evidence>
<keyword evidence="7" id="KW-0904">Protein phosphatase</keyword>
<evidence type="ECO:0000256" key="4">
    <source>
        <dbReference type="ARBA" id="ARBA00022723"/>
    </source>
</evidence>
<name>A0A915MRU4_MELJA</name>
<evidence type="ECO:0000256" key="7">
    <source>
        <dbReference type="ARBA" id="ARBA00022912"/>
    </source>
</evidence>
<dbReference type="PANTHER" id="PTHR13832:SF803">
    <property type="entry name" value="PROTEIN PHOSPHATASE 1G"/>
    <property type="match status" value="1"/>
</dbReference>
<evidence type="ECO:0000313" key="10">
    <source>
        <dbReference type="Proteomes" id="UP000887561"/>
    </source>
</evidence>
<dbReference type="WBParaSite" id="scaffold4722_cov183.g8579">
    <property type="protein sequence ID" value="scaffold4722_cov183.g8579"/>
    <property type="gene ID" value="scaffold4722_cov183.g8579"/>
</dbReference>
<dbReference type="AlphaFoldDB" id="A0A915MRU4"/>
<keyword evidence="4" id="KW-0479">Metal-binding</keyword>
<dbReference type="GO" id="GO:0046872">
    <property type="term" value="F:metal ion binding"/>
    <property type="evidence" value="ECO:0007669"/>
    <property type="project" value="UniProtKB-KW"/>
</dbReference>
<dbReference type="InterPro" id="IPR001932">
    <property type="entry name" value="PPM-type_phosphatase-like_dom"/>
</dbReference>
<dbReference type="SMART" id="SM00332">
    <property type="entry name" value="PP2Cc"/>
    <property type="match status" value="1"/>
</dbReference>
<dbReference type="PANTHER" id="PTHR13832">
    <property type="entry name" value="PROTEIN PHOSPHATASE 2C"/>
    <property type="match status" value="1"/>
</dbReference>
<dbReference type="Gene3D" id="3.60.40.10">
    <property type="entry name" value="PPM-type phosphatase domain"/>
    <property type="match status" value="1"/>
</dbReference>
<dbReference type="EC" id="3.1.3.16" evidence="3"/>
<keyword evidence="5" id="KW-0378">Hydrolase</keyword>
<comment type="cofactor">
    <cofactor evidence="1">
        <name>Mn(2+)</name>
        <dbReference type="ChEBI" id="CHEBI:29035"/>
    </cofactor>
</comment>
<keyword evidence="6" id="KW-0460">Magnesium</keyword>
<keyword evidence="10" id="KW-1185">Reference proteome</keyword>
<accession>A0A915MRU4</accession>
<dbReference type="InterPro" id="IPR036457">
    <property type="entry name" value="PPM-type-like_dom_sf"/>
</dbReference>
<dbReference type="InterPro" id="IPR015655">
    <property type="entry name" value="PP2C"/>
</dbReference>
<keyword evidence="8" id="KW-0464">Manganese</keyword>
<evidence type="ECO:0000256" key="8">
    <source>
        <dbReference type="ARBA" id="ARBA00023211"/>
    </source>
</evidence>
<dbReference type="CDD" id="cd00143">
    <property type="entry name" value="PP2Cc"/>
    <property type="match status" value="1"/>
</dbReference>
<proteinExistence type="inferred from homology"/>
<dbReference type="SUPFAM" id="SSF81606">
    <property type="entry name" value="PP2C-like"/>
    <property type="match status" value="1"/>
</dbReference>
<protein>
    <recommendedName>
        <fullName evidence="3">protein-serine/threonine phosphatase</fullName>
        <ecNumber evidence="3">3.1.3.16</ecNumber>
    </recommendedName>
</protein>
<feature type="domain" description="PPM-type phosphatase" evidence="9">
    <location>
        <begin position="141"/>
        <end position="402"/>
    </location>
</feature>
<evidence type="ECO:0000313" key="11">
    <source>
        <dbReference type="WBParaSite" id="scaffold4722_cov183.g8579"/>
    </source>
</evidence>
<dbReference type="PROSITE" id="PS51746">
    <property type="entry name" value="PPM_2"/>
    <property type="match status" value="1"/>
</dbReference>
<evidence type="ECO:0000256" key="1">
    <source>
        <dbReference type="ARBA" id="ARBA00001936"/>
    </source>
</evidence>
<comment type="similarity">
    <text evidence="2">Belongs to the PP2C family.</text>
</comment>
<dbReference type="GO" id="GO:0004722">
    <property type="term" value="F:protein serine/threonine phosphatase activity"/>
    <property type="evidence" value="ECO:0007669"/>
    <property type="project" value="UniProtKB-EC"/>
</dbReference>
<evidence type="ECO:0000256" key="6">
    <source>
        <dbReference type="ARBA" id="ARBA00022842"/>
    </source>
</evidence>
<organism evidence="10 11">
    <name type="scientific">Meloidogyne javanica</name>
    <name type="common">Root-knot nematode worm</name>
    <dbReference type="NCBI Taxonomy" id="6303"/>
    <lineage>
        <taxon>Eukaryota</taxon>
        <taxon>Metazoa</taxon>
        <taxon>Ecdysozoa</taxon>
        <taxon>Nematoda</taxon>
        <taxon>Chromadorea</taxon>
        <taxon>Rhabditida</taxon>
        <taxon>Tylenchina</taxon>
        <taxon>Tylenchomorpha</taxon>
        <taxon>Tylenchoidea</taxon>
        <taxon>Meloidogynidae</taxon>
        <taxon>Meloidogyninae</taxon>
        <taxon>Meloidogyne</taxon>
        <taxon>Meloidogyne incognita group</taxon>
    </lineage>
</organism>
<evidence type="ECO:0000256" key="3">
    <source>
        <dbReference type="ARBA" id="ARBA00013081"/>
    </source>
</evidence>
<dbReference type="Pfam" id="PF00481">
    <property type="entry name" value="PP2C"/>
    <property type="match status" value="1"/>
</dbReference>
<dbReference type="Proteomes" id="UP000887561">
    <property type="component" value="Unplaced"/>
</dbReference>
<evidence type="ECO:0000256" key="5">
    <source>
        <dbReference type="ARBA" id="ARBA00022801"/>
    </source>
</evidence>
<sequence>MSDYLEENDIQLLKKAISEYFVSTDKSTSVRIRQRPLVVKSNIQDAKGDAISFVFESMIFRKFPLWASYMLAYDFIEKFYDELETIDPEKEADLWYSKVIGGFERYIREMNEGVHNLPGLKLNLLDKEINLAKPRDWDRYTISLCSQKNRKPKMEDRHIVLPSFSVIDSQFSSSDAFFAVFDGHNGSDCSAYASAHFLECLLDARSCGSSEESLLEDAFIRMDTRLTNRCLSENYKSGTTVSCIYLKDRKIAYMAWCGDSSIAVLKERRIETLSIPHKPDNPEERNRIEEAGGMVINVQGVPRLNGVLNLSRSLGDIRAKPMISSKPDLSTYSLSENEVDYMIFLSTDGIWDCLEEEQIFELVRIFVTEHSIKDFYLLADFIAAKAKEADSVDNMTLICVCLESLEEIWDTFAYKMEDRPLSKSC</sequence>